<feature type="compositionally biased region" description="Acidic residues" evidence="1">
    <location>
        <begin position="209"/>
        <end position="219"/>
    </location>
</feature>
<dbReference type="GeneID" id="28737561"/>
<sequence>MSTGKPDQGPQPVCFSGPCTMIVKDGQSKEDITCRCGFGYFDKQKNEFISGKLVREGKALTRQQYEQHVRACDRKDIGRPILSRMYIGNQNQQTTIYHGSTGSSKMAESLEEVKSELADLATQSTKSQDHRHVGAQFSSHPTTSQDHRHLSSSASVAPRQPHSYSGRNQVAYSTDATRHGQRPEPASRRPSATSRPTGHNNRHSHKEEESDSENTDSSDESVAPENKKYARRPSSSIPKSGVSKERSDYSASSAPQTKSRHIGDPGREPRAPETRVRQTDSSDRRALSPRGVNMPVRNSQNNLNIAVDPKSARPLVSSYQPAAQYPTGGKGKQPDRDRYERHK</sequence>
<feature type="compositionally biased region" description="Polar residues" evidence="1">
    <location>
        <begin position="162"/>
        <end position="175"/>
    </location>
</feature>
<evidence type="ECO:0000256" key="1">
    <source>
        <dbReference type="SAM" id="MobiDB-lite"/>
    </source>
</evidence>
<accession>A0A0N0NNP3</accession>
<reference evidence="2 3" key="1">
    <citation type="submission" date="2015-06" db="EMBL/GenBank/DDBJ databases">
        <title>Draft genome of the ant-associated black yeast Phialophora attae CBS 131958.</title>
        <authorList>
            <person name="Moreno L.F."/>
            <person name="Stielow B.J."/>
            <person name="de Hoog S."/>
            <person name="Vicente V.A."/>
            <person name="Weiss V.A."/>
            <person name="de Vries M."/>
            <person name="Cruz L.M."/>
            <person name="Souza E.M."/>
        </authorList>
    </citation>
    <scope>NUCLEOTIDE SEQUENCE [LARGE SCALE GENOMIC DNA]</scope>
    <source>
        <strain evidence="2 3">CBS 131958</strain>
    </source>
</reference>
<dbReference type="Proteomes" id="UP000038010">
    <property type="component" value="Unassembled WGS sequence"/>
</dbReference>
<dbReference type="AlphaFoldDB" id="A0A0N0NNP3"/>
<dbReference type="VEuPathDB" id="FungiDB:AB675_5469"/>
<feature type="compositionally biased region" description="Basic and acidic residues" evidence="1">
    <location>
        <begin position="332"/>
        <end position="343"/>
    </location>
</feature>
<feature type="compositionally biased region" description="Polar residues" evidence="1">
    <location>
        <begin position="190"/>
        <end position="199"/>
    </location>
</feature>
<proteinExistence type="predicted"/>
<gene>
    <name evidence="2" type="ORF">AB675_5469</name>
</gene>
<feature type="compositionally biased region" description="Basic and acidic residues" evidence="1">
    <location>
        <begin position="261"/>
        <end position="286"/>
    </location>
</feature>
<keyword evidence="3" id="KW-1185">Reference proteome</keyword>
<name>A0A0N0NNP3_9EURO</name>
<feature type="region of interest" description="Disordered" evidence="1">
    <location>
        <begin position="116"/>
        <end position="343"/>
    </location>
</feature>
<dbReference type="EMBL" id="LFJN01000008">
    <property type="protein sequence ID" value="KPI41821.1"/>
    <property type="molecule type" value="Genomic_DNA"/>
</dbReference>
<dbReference type="OrthoDB" id="4146887at2759"/>
<evidence type="ECO:0000313" key="3">
    <source>
        <dbReference type="Proteomes" id="UP000038010"/>
    </source>
</evidence>
<evidence type="ECO:0000313" key="2">
    <source>
        <dbReference type="EMBL" id="KPI41821.1"/>
    </source>
</evidence>
<dbReference type="RefSeq" id="XP_018001784.1">
    <property type="nucleotide sequence ID" value="XM_018145681.1"/>
</dbReference>
<protein>
    <submittedName>
        <fullName evidence="2">Uncharacterized protein</fullName>
    </submittedName>
</protein>
<comment type="caution">
    <text evidence="2">The sequence shown here is derived from an EMBL/GenBank/DDBJ whole genome shotgun (WGS) entry which is preliminary data.</text>
</comment>
<organism evidence="2 3">
    <name type="scientific">Cyphellophora attinorum</name>
    <dbReference type="NCBI Taxonomy" id="1664694"/>
    <lineage>
        <taxon>Eukaryota</taxon>
        <taxon>Fungi</taxon>
        <taxon>Dikarya</taxon>
        <taxon>Ascomycota</taxon>
        <taxon>Pezizomycotina</taxon>
        <taxon>Eurotiomycetes</taxon>
        <taxon>Chaetothyriomycetidae</taxon>
        <taxon>Chaetothyriales</taxon>
        <taxon>Cyphellophoraceae</taxon>
        <taxon>Cyphellophora</taxon>
    </lineage>
</organism>
<feature type="compositionally biased region" description="Basic and acidic residues" evidence="1">
    <location>
        <begin position="176"/>
        <end position="187"/>
    </location>
</feature>